<dbReference type="AlphaFoldDB" id="A0A0B7G0Q7"/>
<accession>A0A0B7G0Q7</accession>
<dbReference type="EMBL" id="LN679108">
    <property type="protein sequence ID" value="CEL63816.1"/>
    <property type="molecule type" value="Genomic_DNA"/>
</dbReference>
<protein>
    <submittedName>
        <fullName evidence="2">Uncharacterized protein</fullName>
    </submittedName>
</protein>
<evidence type="ECO:0000313" key="3">
    <source>
        <dbReference type="Proteomes" id="UP000059188"/>
    </source>
</evidence>
<name>A0A0B7G0Q7_THACB</name>
<keyword evidence="3" id="KW-1185">Reference proteome</keyword>
<evidence type="ECO:0000313" key="2">
    <source>
        <dbReference type="EMBL" id="CEL63816.1"/>
    </source>
</evidence>
<sequence>MTSALAPIAPETLVYRQQFALHVLPKHPKLSIHYANRLRKRHPSLSALTPISCPKCENVSLHGRGSIRVVRQAIVKECNVCARVTSVPRPESRTRATFQSVRAAHRKSNFGLRVPPADTAAGNVNLEPLMSVEPLTADPQPQAAIEPKISVSIQSIPKGASNRRQRPKGGLQGMLQRNREREAREVQDKSTNSNSLNAFLQDL</sequence>
<evidence type="ECO:0000256" key="1">
    <source>
        <dbReference type="SAM" id="MobiDB-lite"/>
    </source>
</evidence>
<reference evidence="2 3" key="1">
    <citation type="submission" date="2014-11" db="EMBL/GenBank/DDBJ databases">
        <authorList>
            <person name="Wibberg Daniel"/>
        </authorList>
    </citation>
    <scope>NUCLEOTIDE SEQUENCE [LARGE SCALE GENOMIC DNA]</scope>
    <source>
        <strain evidence="2">Rhizoctonia solani AG1-IB 7/3/14</strain>
    </source>
</reference>
<dbReference type="Proteomes" id="UP000059188">
    <property type="component" value="Unassembled WGS sequence"/>
</dbReference>
<gene>
    <name evidence="2" type="ORF">RSOLAG1IB_05580</name>
</gene>
<feature type="compositionally biased region" description="Basic and acidic residues" evidence="1">
    <location>
        <begin position="177"/>
        <end position="188"/>
    </location>
</feature>
<dbReference type="OrthoDB" id="3242685at2759"/>
<feature type="region of interest" description="Disordered" evidence="1">
    <location>
        <begin position="154"/>
        <end position="203"/>
    </location>
</feature>
<proteinExistence type="predicted"/>
<feature type="compositionally biased region" description="Polar residues" evidence="1">
    <location>
        <begin position="189"/>
        <end position="203"/>
    </location>
</feature>
<organism evidence="2 3">
    <name type="scientific">Thanatephorus cucumeris (strain AG1-IB / isolate 7/3/14)</name>
    <name type="common">Lettuce bottom rot fungus</name>
    <name type="synonym">Rhizoctonia solani</name>
    <dbReference type="NCBI Taxonomy" id="1108050"/>
    <lineage>
        <taxon>Eukaryota</taxon>
        <taxon>Fungi</taxon>
        <taxon>Dikarya</taxon>
        <taxon>Basidiomycota</taxon>
        <taxon>Agaricomycotina</taxon>
        <taxon>Agaricomycetes</taxon>
        <taxon>Cantharellales</taxon>
        <taxon>Ceratobasidiaceae</taxon>
        <taxon>Rhizoctonia</taxon>
        <taxon>Rhizoctonia solani AG-1</taxon>
    </lineage>
</organism>